<reference evidence="1" key="1">
    <citation type="journal article" date="2021" name="Nat. Commun.">
        <title>Genetic determinants of endophytism in the Arabidopsis root mycobiome.</title>
        <authorList>
            <person name="Mesny F."/>
            <person name="Miyauchi S."/>
            <person name="Thiergart T."/>
            <person name="Pickel B."/>
            <person name="Atanasova L."/>
            <person name="Karlsson M."/>
            <person name="Huettel B."/>
            <person name="Barry K.W."/>
            <person name="Haridas S."/>
            <person name="Chen C."/>
            <person name="Bauer D."/>
            <person name="Andreopoulos W."/>
            <person name="Pangilinan J."/>
            <person name="LaButti K."/>
            <person name="Riley R."/>
            <person name="Lipzen A."/>
            <person name="Clum A."/>
            <person name="Drula E."/>
            <person name="Henrissat B."/>
            <person name="Kohler A."/>
            <person name="Grigoriev I.V."/>
            <person name="Martin F.M."/>
            <person name="Hacquard S."/>
        </authorList>
    </citation>
    <scope>NUCLEOTIDE SEQUENCE</scope>
    <source>
        <strain evidence="1">MPI-CAGE-CH-0243</strain>
    </source>
</reference>
<evidence type="ECO:0000313" key="1">
    <source>
        <dbReference type="EMBL" id="KAH7111761.1"/>
    </source>
</evidence>
<dbReference type="Proteomes" id="UP000700596">
    <property type="component" value="Unassembled WGS sequence"/>
</dbReference>
<name>A0A9P9D3I2_9PLEO</name>
<gene>
    <name evidence="1" type="ORF">B0J11DRAFT_512015</name>
</gene>
<dbReference type="EMBL" id="JAGMWT010000023">
    <property type="protein sequence ID" value="KAH7111761.1"/>
    <property type="molecule type" value="Genomic_DNA"/>
</dbReference>
<dbReference type="AlphaFoldDB" id="A0A9P9D3I2"/>
<dbReference type="OrthoDB" id="5422579at2759"/>
<protein>
    <submittedName>
        <fullName evidence="1">Uncharacterized protein</fullName>
    </submittedName>
</protein>
<comment type="caution">
    <text evidence="1">The sequence shown here is derived from an EMBL/GenBank/DDBJ whole genome shotgun (WGS) entry which is preliminary data.</text>
</comment>
<evidence type="ECO:0000313" key="2">
    <source>
        <dbReference type="Proteomes" id="UP000700596"/>
    </source>
</evidence>
<proteinExistence type="predicted"/>
<accession>A0A9P9D3I2</accession>
<keyword evidence="2" id="KW-1185">Reference proteome</keyword>
<organism evidence="1 2">
    <name type="scientific">Dendryphion nanum</name>
    <dbReference type="NCBI Taxonomy" id="256645"/>
    <lineage>
        <taxon>Eukaryota</taxon>
        <taxon>Fungi</taxon>
        <taxon>Dikarya</taxon>
        <taxon>Ascomycota</taxon>
        <taxon>Pezizomycotina</taxon>
        <taxon>Dothideomycetes</taxon>
        <taxon>Pleosporomycetidae</taxon>
        <taxon>Pleosporales</taxon>
        <taxon>Torulaceae</taxon>
        <taxon>Dendryphion</taxon>
    </lineage>
</organism>
<sequence length="331" mass="38459">MNGATEEVLDLLFHTRKVQTTNEFRLTIKTEHEIGYIEVFIWGPEMPNKGHFVMPTVVKGDFDMTSVTEAVKSFPVSSVVASFSIVEERSYNITSQRPLTDFIQGASGICLHEFWTQNVNWRLLCGIVPEKESQAWQLLTSITLELTMDTLDDQLQCREILMKGNLRKFLDQIRTLRHLSLIFYSELPKTDMIWSHAPFEYALNTVTKWPRLECLQLDGFDSTAQELLYFLESHSVTLKALTLRNYFLLSGSWMQTLPEMWEFLSLERAELSGAIEANNELWLVKTPEFEENCFLAEDLGYWLTHPKIESDCPLTKRNLVRKSIPQEEDWE</sequence>